<dbReference type="EMBL" id="CP053452">
    <property type="protein sequence ID" value="QJW94569.1"/>
    <property type="molecule type" value="Genomic_DNA"/>
</dbReference>
<keyword evidence="2" id="KW-0472">Membrane</keyword>
<name>A0A6M5YKG6_9BACT</name>
<dbReference type="AlphaFoldDB" id="A0A6M5YKG6"/>
<reference evidence="5" key="1">
    <citation type="submission" date="2020-05" db="EMBL/GenBank/DDBJ databases">
        <title>Frigoriglobus tundricola gen. nov., sp. nov., a psychrotolerant cellulolytic planctomycete of the family Gemmataceae with two divergent copies of 16S rRNA gene.</title>
        <authorList>
            <person name="Kulichevskaya I.S."/>
            <person name="Ivanova A.A."/>
            <person name="Naumoff D.G."/>
            <person name="Beletsky A.V."/>
            <person name="Rijpstra W.I.C."/>
            <person name="Sinninghe Damste J.S."/>
            <person name="Mardanov A.V."/>
            <person name="Ravin N.V."/>
            <person name="Dedysh S.N."/>
        </authorList>
    </citation>
    <scope>NUCLEOTIDE SEQUENCE [LARGE SCALE GENOMIC DNA]</scope>
    <source>
        <strain evidence="5">PL17</strain>
    </source>
</reference>
<evidence type="ECO:0000313" key="4">
    <source>
        <dbReference type="EMBL" id="QJW94569.1"/>
    </source>
</evidence>
<feature type="compositionally biased region" description="Pro residues" evidence="1">
    <location>
        <begin position="166"/>
        <end position="176"/>
    </location>
</feature>
<feature type="region of interest" description="Disordered" evidence="1">
    <location>
        <begin position="146"/>
        <end position="176"/>
    </location>
</feature>
<dbReference type="InterPro" id="IPR036388">
    <property type="entry name" value="WH-like_DNA-bd_sf"/>
</dbReference>
<protein>
    <recommendedName>
        <fullName evidence="3">RNA polymerase sigma factor 70 region 4 type 2 domain-containing protein</fullName>
    </recommendedName>
</protein>
<evidence type="ECO:0000256" key="1">
    <source>
        <dbReference type="SAM" id="MobiDB-lite"/>
    </source>
</evidence>
<dbReference type="Pfam" id="PF08281">
    <property type="entry name" value="Sigma70_r4_2"/>
    <property type="match status" value="1"/>
</dbReference>
<gene>
    <name evidence="4" type="ORF">FTUN_2090</name>
</gene>
<evidence type="ECO:0000259" key="3">
    <source>
        <dbReference type="Pfam" id="PF08281"/>
    </source>
</evidence>
<keyword evidence="2" id="KW-1133">Transmembrane helix</keyword>
<accession>A0A6M5YKG6</accession>
<organism evidence="4 5">
    <name type="scientific">Frigoriglobus tundricola</name>
    <dbReference type="NCBI Taxonomy" id="2774151"/>
    <lineage>
        <taxon>Bacteria</taxon>
        <taxon>Pseudomonadati</taxon>
        <taxon>Planctomycetota</taxon>
        <taxon>Planctomycetia</taxon>
        <taxon>Gemmatales</taxon>
        <taxon>Gemmataceae</taxon>
        <taxon>Frigoriglobus</taxon>
    </lineage>
</organism>
<dbReference type="KEGG" id="ftj:FTUN_2090"/>
<dbReference type="InterPro" id="IPR013249">
    <property type="entry name" value="RNA_pol_sigma70_r4_t2"/>
</dbReference>
<dbReference type="InterPro" id="IPR013324">
    <property type="entry name" value="RNA_pol_sigma_r3/r4-like"/>
</dbReference>
<keyword evidence="2" id="KW-0812">Transmembrane</keyword>
<keyword evidence="5" id="KW-1185">Reference proteome</keyword>
<dbReference type="GO" id="GO:0016987">
    <property type="term" value="F:sigma factor activity"/>
    <property type="evidence" value="ECO:0007669"/>
    <property type="project" value="InterPro"/>
</dbReference>
<dbReference type="Proteomes" id="UP000503447">
    <property type="component" value="Chromosome"/>
</dbReference>
<feature type="transmembrane region" description="Helical" evidence="2">
    <location>
        <begin position="124"/>
        <end position="147"/>
    </location>
</feature>
<dbReference type="GO" id="GO:0003677">
    <property type="term" value="F:DNA binding"/>
    <property type="evidence" value="ECO:0007669"/>
    <property type="project" value="InterPro"/>
</dbReference>
<dbReference type="GO" id="GO:0006352">
    <property type="term" value="P:DNA-templated transcription initiation"/>
    <property type="evidence" value="ECO:0007669"/>
    <property type="project" value="InterPro"/>
</dbReference>
<dbReference type="SUPFAM" id="SSF88659">
    <property type="entry name" value="Sigma3 and sigma4 domains of RNA polymerase sigma factors"/>
    <property type="match status" value="1"/>
</dbReference>
<sequence length="176" mass="18320">MIDEELARLPDKLRLPVVLCDLEGRPQREVAKHLNVAPATLATRLAAARRTLAQRLTRRGVTLSGGALAGLLGVHASAAAVPAALAARVVRGRSGGRRERARVRNRAQLSEGVLRTMLLAKLKAVAFLAVTALALTTGLGLGLVPAAGDGPGPGAPPPRRRSRGPRPNPPPAPRPV</sequence>
<feature type="domain" description="RNA polymerase sigma factor 70 region 4 type 2" evidence="3">
    <location>
        <begin position="2"/>
        <end position="52"/>
    </location>
</feature>
<proteinExistence type="predicted"/>
<evidence type="ECO:0000313" key="5">
    <source>
        <dbReference type="Proteomes" id="UP000503447"/>
    </source>
</evidence>
<dbReference type="RefSeq" id="WP_171470537.1">
    <property type="nucleotide sequence ID" value="NZ_CP053452.2"/>
</dbReference>
<dbReference type="Gene3D" id="1.10.10.10">
    <property type="entry name" value="Winged helix-like DNA-binding domain superfamily/Winged helix DNA-binding domain"/>
    <property type="match status" value="1"/>
</dbReference>
<feature type="transmembrane region" description="Helical" evidence="2">
    <location>
        <begin position="67"/>
        <end position="90"/>
    </location>
</feature>
<evidence type="ECO:0000256" key="2">
    <source>
        <dbReference type="SAM" id="Phobius"/>
    </source>
</evidence>